<name>A0ABS2WGV0_9BACL</name>
<accession>A0ABS2WGV0</accession>
<dbReference type="RefSeq" id="WP_205493269.1">
    <property type="nucleotide sequence ID" value="NZ_JAFHAP010000005.1"/>
</dbReference>
<protein>
    <submittedName>
        <fullName evidence="1">Uncharacterized protein</fullName>
    </submittedName>
</protein>
<proteinExistence type="predicted"/>
<sequence>MNAFPGIVVNDGREKFLIHTFKQKFVDETLLPQRILFWNSFQYNPQRLTLDDAKQLSLYDAHDLFFYNERNKKIYTAVDYGSLIRYMENLEPWEEVDGILFDKELNWVLAFTQEDVLLAVGLDHVK</sequence>
<dbReference type="EMBL" id="JAFHAP010000005">
    <property type="protein sequence ID" value="MBN2908785.1"/>
    <property type="molecule type" value="Genomic_DNA"/>
</dbReference>
<keyword evidence="2" id="KW-1185">Reference proteome</keyword>
<organism evidence="1 2">
    <name type="scientific">Polycladomyces zharkentensis</name>
    <dbReference type="NCBI Taxonomy" id="2807616"/>
    <lineage>
        <taxon>Bacteria</taxon>
        <taxon>Bacillati</taxon>
        <taxon>Bacillota</taxon>
        <taxon>Bacilli</taxon>
        <taxon>Bacillales</taxon>
        <taxon>Thermoactinomycetaceae</taxon>
        <taxon>Polycladomyces</taxon>
    </lineage>
</organism>
<dbReference type="Proteomes" id="UP001177120">
    <property type="component" value="Unassembled WGS sequence"/>
</dbReference>
<comment type="caution">
    <text evidence="1">The sequence shown here is derived from an EMBL/GenBank/DDBJ whole genome shotgun (WGS) entry which is preliminary data.</text>
</comment>
<gene>
    <name evidence="1" type="ORF">JQC72_04515</name>
</gene>
<evidence type="ECO:0000313" key="1">
    <source>
        <dbReference type="EMBL" id="MBN2908785.1"/>
    </source>
</evidence>
<reference evidence="1" key="1">
    <citation type="journal article" date="2024" name="Int. J. Syst. Evol. Microbiol.">
        <title>Polycladomyces zharkentensis sp. nov., a novel thermophilic cellulose- and starch-degrading member of the Bacillota from a geothermal aquifer in Kazakhstan.</title>
        <authorList>
            <person name="Mashzhan A."/>
            <person name="Kistaubayeva A."/>
            <person name="Javier-Lopez R."/>
            <person name="Bissenova U."/>
            <person name="Bissenbay A."/>
            <person name="Birkeland N.K."/>
        </authorList>
    </citation>
    <scope>NUCLEOTIDE SEQUENCE</scope>
    <source>
        <strain evidence="1">ZKZ2T</strain>
    </source>
</reference>
<evidence type="ECO:0000313" key="2">
    <source>
        <dbReference type="Proteomes" id="UP001177120"/>
    </source>
</evidence>